<keyword evidence="8" id="KW-0067">ATP-binding</keyword>
<dbReference type="Proteomes" id="UP001058974">
    <property type="component" value="Chromosome 7"/>
</dbReference>
<dbReference type="GO" id="GO:0007031">
    <property type="term" value="P:peroxisome organization"/>
    <property type="evidence" value="ECO:0007669"/>
    <property type="project" value="TreeGrafter"/>
</dbReference>
<dbReference type="InterPro" id="IPR033762">
    <property type="entry name" value="MCM_OB"/>
</dbReference>
<dbReference type="Pfam" id="PF06472">
    <property type="entry name" value="ABC_membrane_2"/>
    <property type="match status" value="1"/>
</dbReference>
<feature type="domain" description="ABC transmembrane type-1" evidence="6">
    <location>
        <begin position="97"/>
        <end position="250"/>
    </location>
</feature>
<accession>A0A9D4ZVI9</accession>
<dbReference type="GO" id="GO:0015910">
    <property type="term" value="P:long-chain fatty acid import into peroxisome"/>
    <property type="evidence" value="ECO:0007669"/>
    <property type="project" value="TreeGrafter"/>
</dbReference>
<keyword evidence="1" id="KW-0813">Transport</keyword>
<evidence type="ECO:0000313" key="9">
    <source>
        <dbReference type="Proteomes" id="UP001058974"/>
    </source>
</evidence>
<evidence type="ECO:0000256" key="2">
    <source>
        <dbReference type="ARBA" id="ARBA00022692"/>
    </source>
</evidence>
<dbReference type="GO" id="GO:0005524">
    <property type="term" value="F:ATP binding"/>
    <property type="evidence" value="ECO:0007669"/>
    <property type="project" value="UniProtKB-KW"/>
</dbReference>
<evidence type="ECO:0000256" key="4">
    <source>
        <dbReference type="ARBA" id="ARBA00023136"/>
    </source>
</evidence>
<dbReference type="InterPro" id="IPR012340">
    <property type="entry name" value="NA-bd_OB-fold"/>
</dbReference>
<keyword evidence="3" id="KW-1133">Transmembrane helix</keyword>
<comment type="caution">
    <text evidence="8">The sequence shown here is derived from an EMBL/GenBank/DDBJ whole genome shotgun (WGS) entry which is preliminary data.</text>
</comment>
<gene>
    <name evidence="8" type="ORF">KIW84_073396</name>
</gene>
<organism evidence="8 9">
    <name type="scientific">Pisum sativum</name>
    <name type="common">Garden pea</name>
    <name type="synonym">Lathyrus oleraceus</name>
    <dbReference type="NCBI Taxonomy" id="3888"/>
    <lineage>
        <taxon>Eukaryota</taxon>
        <taxon>Viridiplantae</taxon>
        <taxon>Streptophyta</taxon>
        <taxon>Embryophyta</taxon>
        <taxon>Tracheophyta</taxon>
        <taxon>Spermatophyta</taxon>
        <taxon>Magnoliopsida</taxon>
        <taxon>eudicotyledons</taxon>
        <taxon>Gunneridae</taxon>
        <taxon>Pentapetalae</taxon>
        <taxon>rosids</taxon>
        <taxon>fabids</taxon>
        <taxon>Fabales</taxon>
        <taxon>Fabaceae</taxon>
        <taxon>Papilionoideae</taxon>
        <taxon>50 kb inversion clade</taxon>
        <taxon>NPAAA clade</taxon>
        <taxon>Hologalegina</taxon>
        <taxon>IRL clade</taxon>
        <taxon>Fabeae</taxon>
        <taxon>Lathyrus</taxon>
    </lineage>
</organism>
<dbReference type="AlphaFoldDB" id="A0A9D4ZVI9"/>
<feature type="domain" description="MCM OB" evidence="7">
    <location>
        <begin position="40"/>
        <end position="93"/>
    </location>
</feature>
<dbReference type="GO" id="GO:0140359">
    <property type="term" value="F:ABC-type transporter activity"/>
    <property type="evidence" value="ECO:0007669"/>
    <property type="project" value="InterPro"/>
</dbReference>
<proteinExistence type="predicted"/>
<dbReference type="InterPro" id="IPR011527">
    <property type="entry name" value="ABC1_TM_dom"/>
</dbReference>
<keyword evidence="4" id="KW-0472">Membrane</keyword>
<sequence length="251" mass="28103">MEKSEDGVGSNASHPRDGSMRENANCDGNDLHSPKSAVSSNGGAVVPRSCDHVPQPEEELCPIDPWLIAPDKRKYVDQQNLKLQENPEDVPTGGFLFRAAFLRRAPFVFRLISENIILCFLLSTIHSTSKYITGTLGLHFRKLLTKLIHSHYFENMAYYKISHVDGRIANPEQRIASDVPNFCSQLSEIVQDDLTVVADGLLYTWRLCSYVSPKYVFWIFAYVLGAGAAIRNFSPSFGKLMSTEQQLEGES</sequence>
<evidence type="ECO:0000313" key="8">
    <source>
        <dbReference type="EMBL" id="KAI5387232.1"/>
    </source>
</evidence>
<evidence type="ECO:0000256" key="3">
    <source>
        <dbReference type="ARBA" id="ARBA00022989"/>
    </source>
</evidence>
<feature type="region of interest" description="Disordered" evidence="5">
    <location>
        <begin position="1"/>
        <end position="49"/>
    </location>
</feature>
<dbReference type="GO" id="GO:0006635">
    <property type="term" value="P:fatty acid beta-oxidation"/>
    <property type="evidence" value="ECO:0007669"/>
    <property type="project" value="TreeGrafter"/>
</dbReference>
<keyword evidence="8" id="KW-0547">Nucleotide-binding</keyword>
<dbReference type="EMBL" id="JAMSHJ010000007">
    <property type="protein sequence ID" value="KAI5387232.1"/>
    <property type="molecule type" value="Genomic_DNA"/>
</dbReference>
<dbReference type="PANTHER" id="PTHR11384">
    <property type="entry name" value="ATP-BINDING CASSETTE, SUB-FAMILY D MEMBER"/>
    <property type="match status" value="1"/>
</dbReference>
<dbReference type="SUPFAM" id="SSF50249">
    <property type="entry name" value="Nucleic acid-binding proteins"/>
    <property type="match status" value="1"/>
</dbReference>
<dbReference type="PANTHER" id="PTHR11384:SF59">
    <property type="entry name" value="LYSOSOMAL COBALAMIN TRANSPORTER ABCD4"/>
    <property type="match status" value="1"/>
</dbReference>
<dbReference type="GO" id="GO:0005778">
    <property type="term" value="C:peroxisomal membrane"/>
    <property type="evidence" value="ECO:0007669"/>
    <property type="project" value="TreeGrafter"/>
</dbReference>
<dbReference type="GO" id="GO:0005324">
    <property type="term" value="F:long-chain fatty acid transmembrane transporter activity"/>
    <property type="evidence" value="ECO:0007669"/>
    <property type="project" value="TreeGrafter"/>
</dbReference>
<name>A0A9D4ZVI9_PEA</name>
<keyword evidence="9" id="KW-1185">Reference proteome</keyword>
<dbReference type="GO" id="GO:0042760">
    <property type="term" value="P:very long-chain fatty acid catabolic process"/>
    <property type="evidence" value="ECO:0007669"/>
    <property type="project" value="TreeGrafter"/>
</dbReference>
<dbReference type="Gramene" id="Psat07G0339600-T1">
    <property type="protein sequence ID" value="KAI5387232.1"/>
    <property type="gene ID" value="KIW84_073396"/>
</dbReference>
<evidence type="ECO:0000256" key="1">
    <source>
        <dbReference type="ARBA" id="ARBA00022448"/>
    </source>
</evidence>
<dbReference type="Pfam" id="PF17207">
    <property type="entry name" value="MCM_OB"/>
    <property type="match status" value="1"/>
</dbReference>
<protein>
    <submittedName>
        <fullName evidence="8">ATP-binding cassette sub- D member 1</fullName>
    </submittedName>
</protein>
<dbReference type="InterPro" id="IPR050835">
    <property type="entry name" value="ABC_transporter_sub-D"/>
</dbReference>
<evidence type="ECO:0000256" key="5">
    <source>
        <dbReference type="SAM" id="MobiDB-lite"/>
    </source>
</evidence>
<evidence type="ECO:0000259" key="7">
    <source>
        <dbReference type="Pfam" id="PF17207"/>
    </source>
</evidence>
<reference evidence="8 9" key="1">
    <citation type="journal article" date="2022" name="Nat. Genet.">
        <title>Improved pea reference genome and pan-genome highlight genomic features and evolutionary characteristics.</title>
        <authorList>
            <person name="Yang T."/>
            <person name="Liu R."/>
            <person name="Luo Y."/>
            <person name="Hu S."/>
            <person name="Wang D."/>
            <person name="Wang C."/>
            <person name="Pandey M.K."/>
            <person name="Ge S."/>
            <person name="Xu Q."/>
            <person name="Li N."/>
            <person name="Li G."/>
            <person name="Huang Y."/>
            <person name="Saxena R.K."/>
            <person name="Ji Y."/>
            <person name="Li M."/>
            <person name="Yan X."/>
            <person name="He Y."/>
            <person name="Liu Y."/>
            <person name="Wang X."/>
            <person name="Xiang C."/>
            <person name="Varshney R.K."/>
            <person name="Ding H."/>
            <person name="Gao S."/>
            <person name="Zong X."/>
        </authorList>
    </citation>
    <scope>NUCLEOTIDE SEQUENCE [LARGE SCALE GENOMIC DNA]</scope>
    <source>
        <strain evidence="8 9">cv. Zhongwan 6</strain>
    </source>
</reference>
<evidence type="ECO:0000259" key="6">
    <source>
        <dbReference type="Pfam" id="PF06472"/>
    </source>
</evidence>
<keyword evidence="2" id="KW-0812">Transmembrane</keyword>